<keyword evidence="4 5" id="KW-0472">Membrane</keyword>
<dbReference type="GO" id="GO:0008610">
    <property type="term" value="P:lipid biosynthetic process"/>
    <property type="evidence" value="ECO:0007669"/>
    <property type="project" value="InterPro"/>
</dbReference>
<protein>
    <recommendedName>
        <fullName evidence="6">Fatty acid hydroxylase domain-containing protein</fullName>
    </recommendedName>
</protein>
<dbReference type="InterPro" id="IPR050307">
    <property type="entry name" value="Sterol_Desaturase_Related"/>
</dbReference>
<feature type="transmembrane region" description="Helical" evidence="5">
    <location>
        <begin position="144"/>
        <end position="162"/>
    </location>
</feature>
<feature type="transmembrane region" description="Helical" evidence="5">
    <location>
        <begin position="82"/>
        <end position="105"/>
    </location>
</feature>
<comment type="subcellular location">
    <subcellularLocation>
        <location evidence="1">Membrane</location>
    </subcellularLocation>
</comment>
<name>A0AAV2AYF9_9ARAC</name>
<feature type="transmembrane region" description="Helical" evidence="5">
    <location>
        <begin position="26"/>
        <end position="45"/>
    </location>
</feature>
<dbReference type="GO" id="GO:0016020">
    <property type="term" value="C:membrane"/>
    <property type="evidence" value="ECO:0007669"/>
    <property type="project" value="UniProtKB-SubCell"/>
</dbReference>
<dbReference type="InterPro" id="IPR006694">
    <property type="entry name" value="Fatty_acid_hydroxylase"/>
</dbReference>
<evidence type="ECO:0000313" key="7">
    <source>
        <dbReference type="EMBL" id="CAL1289046.1"/>
    </source>
</evidence>
<keyword evidence="8" id="KW-1185">Reference proteome</keyword>
<feature type="transmembrane region" description="Helical" evidence="5">
    <location>
        <begin position="237"/>
        <end position="263"/>
    </location>
</feature>
<dbReference type="GO" id="GO:0016491">
    <property type="term" value="F:oxidoreductase activity"/>
    <property type="evidence" value="ECO:0007669"/>
    <property type="project" value="InterPro"/>
</dbReference>
<organism evidence="7 8">
    <name type="scientific">Larinioides sclopetarius</name>
    <dbReference type="NCBI Taxonomy" id="280406"/>
    <lineage>
        <taxon>Eukaryota</taxon>
        <taxon>Metazoa</taxon>
        <taxon>Ecdysozoa</taxon>
        <taxon>Arthropoda</taxon>
        <taxon>Chelicerata</taxon>
        <taxon>Arachnida</taxon>
        <taxon>Araneae</taxon>
        <taxon>Araneomorphae</taxon>
        <taxon>Entelegynae</taxon>
        <taxon>Araneoidea</taxon>
        <taxon>Araneidae</taxon>
        <taxon>Larinioides</taxon>
    </lineage>
</organism>
<feature type="domain" description="Fatty acid hydroxylase" evidence="6">
    <location>
        <begin position="178"/>
        <end position="302"/>
    </location>
</feature>
<dbReference type="Pfam" id="PF04116">
    <property type="entry name" value="FA_hydroxylase"/>
    <property type="match status" value="1"/>
</dbReference>
<dbReference type="AlphaFoldDB" id="A0AAV2AYF9"/>
<proteinExistence type="predicted"/>
<comment type="caution">
    <text evidence="7">The sequence shown here is derived from an EMBL/GenBank/DDBJ whole genome shotgun (WGS) entry which is preliminary data.</text>
</comment>
<dbReference type="EMBL" id="CAXIEN010000242">
    <property type="protein sequence ID" value="CAL1289046.1"/>
    <property type="molecule type" value="Genomic_DNA"/>
</dbReference>
<sequence>MLDKISECDTTFPAMNSLQAPTSQKLSVKTFLGISISILISLVTFRPNLVWNLLYLWKAVGVCLQDTWNIIYDSVGHDEYAMVVWGSILITTLVYWIVGLCYTFFDMTGKPAFLLKYKTQGTASYPVSADQVLAIMKQVFINQLIVIPFAIHFYHLMVWRGYDSGRALPNFQRTLLEVLFCAFLDETGYYYAHRLLHHPFFYKRIHKRHHEWTAPIAITALYTHPVEHILVNLLPLLLGPLILGSHMVTIWLWFCIAIVSTLGNHSGFDFPFMSSAKEHDIHHLKFNQNYGILGLLDRLHGTDSLPPAK</sequence>
<dbReference type="GO" id="GO:0005506">
    <property type="term" value="F:iron ion binding"/>
    <property type="evidence" value="ECO:0007669"/>
    <property type="project" value="InterPro"/>
</dbReference>
<dbReference type="Proteomes" id="UP001497382">
    <property type="component" value="Unassembled WGS sequence"/>
</dbReference>
<evidence type="ECO:0000256" key="3">
    <source>
        <dbReference type="ARBA" id="ARBA00022989"/>
    </source>
</evidence>
<keyword evidence="3 5" id="KW-1133">Transmembrane helix</keyword>
<accession>A0AAV2AYF9</accession>
<evidence type="ECO:0000256" key="5">
    <source>
        <dbReference type="SAM" id="Phobius"/>
    </source>
</evidence>
<reference evidence="7 8" key="1">
    <citation type="submission" date="2024-04" db="EMBL/GenBank/DDBJ databases">
        <authorList>
            <person name="Rising A."/>
            <person name="Reimegard J."/>
            <person name="Sonavane S."/>
            <person name="Akerstrom W."/>
            <person name="Nylinder S."/>
            <person name="Hedman E."/>
            <person name="Kallberg Y."/>
        </authorList>
    </citation>
    <scope>NUCLEOTIDE SEQUENCE [LARGE SCALE GENOMIC DNA]</scope>
</reference>
<evidence type="ECO:0000256" key="4">
    <source>
        <dbReference type="ARBA" id="ARBA00023136"/>
    </source>
</evidence>
<evidence type="ECO:0000259" key="6">
    <source>
        <dbReference type="Pfam" id="PF04116"/>
    </source>
</evidence>
<evidence type="ECO:0000256" key="1">
    <source>
        <dbReference type="ARBA" id="ARBA00004370"/>
    </source>
</evidence>
<keyword evidence="2 5" id="KW-0812">Transmembrane</keyword>
<evidence type="ECO:0000313" key="8">
    <source>
        <dbReference type="Proteomes" id="UP001497382"/>
    </source>
</evidence>
<evidence type="ECO:0000256" key="2">
    <source>
        <dbReference type="ARBA" id="ARBA00022692"/>
    </source>
</evidence>
<dbReference type="PANTHER" id="PTHR11863">
    <property type="entry name" value="STEROL DESATURASE"/>
    <property type="match status" value="1"/>
</dbReference>
<gene>
    <name evidence="7" type="ORF">LARSCL_LOCUS15701</name>
</gene>